<feature type="region of interest" description="Disordered" evidence="7">
    <location>
        <begin position="1"/>
        <end position="25"/>
    </location>
</feature>
<keyword evidence="2 5" id="KW-0863">Zinc-finger</keyword>
<feature type="compositionally biased region" description="Polar residues" evidence="7">
    <location>
        <begin position="1"/>
        <end position="10"/>
    </location>
</feature>
<keyword evidence="6" id="KW-0175">Coiled coil</keyword>
<dbReference type="AlphaFoldDB" id="A0AAN9TRG7"/>
<feature type="compositionally biased region" description="Acidic residues" evidence="7">
    <location>
        <begin position="154"/>
        <end position="183"/>
    </location>
</feature>
<feature type="compositionally biased region" description="Basic and acidic residues" evidence="7">
    <location>
        <begin position="133"/>
        <end position="142"/>
    </location>
</feature>
<keyword evidence="4 5" id="KW-0238">DNA-binding</keyword>
<evidence type="ECO:0000256" key="1">
    <source>
        <dbReference type="ARBA" id="ARBA00022723"/>
    </source>
</evidence>
<accession>A0AAN9TRG7</accession>
<feature type="region of interest" description="Disordered" evidence="7">
    <location>
        <begin position="124"/>
        <end position="262"/>
    </location>
</feature>
<dbReference type="InterPro" id="IPR006612">
    <property type="entry name" value="THAP_Znf"/>
</dbReference>
<dbReference type="Pfam" id="PF05485">
    <property type="entry name" value="THAP"/>
    <property type="match status" value="1"/>
</dbReference>
<proteinExistence type="predicted"/>
<feature type="region of interest" description="Disordered" evidence="7">
    <location>
        <begin position="743"/>
        <end position="769"/>
    </location>
</feature>
<dbReference type="GO" id="GO:0008270">
    <property type="term" value="F:zinc ion binding"/>
    <property type="evidence" value="ECO:0007669"/>
    <property type="project" value="UniProtKB-KW"/>
</dbReference>
<feature type="region of interest" description="Disordered" evidence="7">
    <location>
        <begin position="282"/>
        <end position="312"/>
    </location>
</feature>
<keyword evidence="3" id="KW-0862">Zinc</keyword>
<feature type="coiled-coil region" evidence="6">
    <location>
        <begin position="863"/>
        <end position="890"/>
    </location>
</feature>
<feature type="compositionally biased region" description="Polar residues" evidence="7">
    <location>
        <begin position="743"/>
        <end position="765"/>
    </location>
</feature>
<dbReference type="SMART" id="SM00980">
    <property type="entry name" value="THAP"/>
    <property type="match status" value="1"/>
</dbReference>
<sequence>MHQPATNNVHRAQKKRTVNKPNESDDSIHQHLQFEFSDDFVLFCNKLTKNEFPPDREKQILWTKSLGNENWVPSSDSVVCSLHFGSDCYDENNKLLDSAVPTILFNNFEDHLKLILDTIENSGSDQIESCDQNTDKGLKASAEDETSVFSSSDSDFEIECEEILISEESDEDNNNNDAEETDESLVSSEHDPLDNESPTKSSKPSISNHVSVKPVNSKSVTKQNATPINSSTDNISTPSTKTSSVSSVPESSKSTSGQNTVASTTNELLAELCVEDDVLSPTKENTVSSNQSATTNKEETSFPKLHNIPTKGDTSEQARQLYSMIQSGSFHNFPVMQPASKNLVRQLLDIVKLANSRNQSPSNGEENIPNTYIITTKYDDPNSTAKVKLVETNEVISMVTQTVQAIKDGTYEKSDDLVIICGSPAIFLIKNVSVKSFDPNMNSVYVITTENLISYLYLLSTQPKPPRKIPIKTPPTESTRVLPSSTSTSQTSSVPSIAMKTAPKNQNVPVSSYATKIVPSKLTASVPTTCSSSTRTRPVVSTSSILPANSSLKLISSLSVPQTTSSSLTPVTSKAPSVLSVTSTNIPRVLSLPLSAITTKNVSILPNTIASGVAKSTLNSSSVTNSISSSIPSSSILVPPSSRPTSIVIPSKSSAFQAPKIAIAPLNAMRNNMASLKRKIDAIHRPILPACAKDDSSLPKSVPSVVLTQSFTTSNVITLPRTVNTTLNKTGLVKLTFAPAASSLSTPKTSQPLKVSQLTGKTQPVRSEANKVPIQFDSVAGKRKSSDFISSEPSPKRVAVVAEKQMANNSSQVQSKVAIPGVQKPTTQIQRSSPEVPSPITYDVDSDSDGERPLSPRAAQRLLANQRAQIRTLEQNIIKKEYEILEMRKKLLTLKKRCLAAKKTADSKPDEQLTEDILKKYFDNDAVQFFVGQMKMAGKTFTQFRWSEEDKLFALGLLYRNPVEYNILVQRFTLPSDKTLNKFVSRIKKAEMDANVKS</sequence>
<feature type="domain" description="THAP-type" evidence="8">
    <location>
        <begin position="28"/>
        <end position="104"/>
    </location>
</feature>
<dbReference type="SUPFAM" id="SSF57716">
    <property type="entry name" value="Glucocorticoid receptor-like (DNA-binding domain)"/>
    <property type="match status" value="1"/>
</dbReference>
<feature type="compositionally biased region" description="Low complexity" evidence="7">
    <location>
        <begin position="236"/>
        <end position="256"/>
    </location>
</feature>
<gene>
    <name evidence="9" type="ORF">V9T40_004167</name>
</gene>
<keyword evidence="1" id="KW-0479">Metal-binding</keyword>
<feature type="compositionally biased region" description="Low complexity" evidence="7">
    <location>
        <begin position="484"/>
        <end position="493"/>
    </location>
</feature>
<feature type="compositionally biased region" description="Polar residues" evidence="7">
    <location>
        <begin position="196"/>
        <end position="235"/>
    </location>
</feature>
<organism evidence="9 10">
    <name type="scientific">Parthenolecanium corni</name>
    <dbReference type="NCBI Taxonomy" id="536013"/>
    <lineage>
        <taxon>Eukaryota</taxon>
        <taxon>Metazoa</taxon>
        <taxon>Ecdysozoa</taxon>
        <taxon>Arthropoda</taxon>
        <taxon>Hexapoda</taxon>
        <taxon>Insecta</taxon>
        <taxon>Pterygota</taxon>
        <taxon>Neoptera</taxon>
        <taxon>Paraneoptera</taxon>
        <taxon>Hemiptera</taxon>
        <taxon>Sternorrhyncha</taxon>
        <taxon>Coccoidea</taxon>
        <taxon>Coccidae</taxon>
        <taxon>Parthenolecanium</taxon>
    </lineage>
</organism>
<name>A0AAN9TRG7_9HEMI</name>
<reference evidence="9 10" key="1">
    <citation type="submission" date="2024-03" db="EMBL/GenBank/DDBJ databases">
        <title>Adaptation during the transition from Ophiocordyceps entomopathogen to insect associate is accompanied by gene loss and intensified selection.</title>
        <authorList>
            <person name="Ward C.M."/>
            <person name="Onetto C.A."/>
            <person name="Borneman A.R."/>
        </authorList>
    </citation>
    <scope>NUCLEOTIDE SEQUENCE [LARGE SCALE GENOMIC DNA]</scope>
    <source>
        <strain evidence="9">AWRI1</strain>
        <tissue evidence="9">Single Adult Female</tissue>
    </source>
</reference>
<evidence type="ECO:0000313" key="10">
    <source>
        <dbReference type="Proteomes" id="UP001367676"/>
    </source>
</evidence>
<feature type="region of interest" description="Disordered" evidence="7">
    <location>
        <begin position="822"/>
        <end position="854"/>
    </location>
</feature>
<comment type="caution">
    <text evidence="9">The sequence shown here is derived from an EMBL/GenBank/DDBJ whole genome shotgun (WGS) entry which is preliminary data.</text>
</comment>
<dbReference type="Proteomes" id="UP001367676">
    <property type="component" value="Unassembled WGS sequence"/>
</dbReference>
<evidence type="ECO:0000313" key="9">
    <source>
        <dbReference type="EMBL" id="KAK7603894.1"/>
    </source>
</evidence>
<evidence type="ECO:0000256" key="4">
    <source>
        <dbReference type="ARBA" id="ARBA00023125"/>
    </source>
</evidence>
<evidence type="ECO:0000256" key="2">
    <source>
        <dbReference type="ARBA" id="ARBA00022771"/>
    </source>
</evidence>
<evidence type="ECO:0000256" key="7">
    <source>
        <dbReference type="SAM" id="MobiDB-lite"/>
    </source>
</evidence>
<feature type="compositionally biased region" description="Polar residues" evidence="7">
    <location>
        <begin position="824"/>
        <end position="835"/>
    </location>
</feature>
<dbReference type="EMBL" id="JBBCAQ010000004">
    <property type="protein sequence ID" value="KAK7603894.1"/>
    <property type="molecule type" value="Genomic_DNA"/>
</dbReference>
<feature type="region of interest" description="Disordered" evidence="7">
    <location>
        <begin position="466"/>
        <end position="501"/>
    </location>
</feature>
<evidence type="ECO:0000256" key="6">
    <source>
        <dbReference type="SAM" id="Coils"/>
    </source>
</evidence>
<protein>
    <recommendedName>
        <fullName evidence="8">THAP-type domain-containing protein</fullName>
    </recommendedName>
</protein>
<dbReference type="GO" id="GO:0003677">
    <property type="term" value="F:DNA binding"/>
    <property type="evidence" value="ECO:0007669"/>
    <property type="project" value="UniProtKB-UniRule"/>
</dbReference>
<evidence type="ECO:0000259" key="8">
    <source>
        <dbReference type="PROSITE" id="PS50950"/>
    </source>
</evidence>
<dbReference type="PROSITE" id="PS50950">
    <property type="entry name" value="ZF_THAP"/>
    <property type="match status" value="1"/>
</dbReference>
<feature type="compositionally biased region" description="Polar residues" evidence="7">
    <location>
        <begin position="282"/>
        <end position="295"/>
    </location>
</feature>
<evidence type="ECO:0000256" key="5">
    <source>
        <dbReference type="PROSITE-ProRule" id="PRU00309"/>
    </source>
</evidence>
<evidence type="ECO:0000256" key="3">
    <source>
        <dbReference type="ARBA" id="ARBA00022833"/>
    </source>
</evidence>
<keyword evidence="10" id="KW-1185">Reference proteome</keyword>